<dbReference type="Proteomes" id="UP000694865">
    <property type="component" value="Unplaced"/>
</dbReference>
<dbReference type="GeneID" id="102802774"/>
<evidence type="ECO:0000256" key="1">
    <source>
        <dbReference type="SAM" id="SignalP"/>
    </source>
</evidence>
<keyword evidence="4" id="KW-1185">Reference proteome</keyword>
<dbReference type="Gene3D" id="2.60.40.1730">
    <property type="entry name" value="tricorn interacting facor f3 domain"/>
    <property type="match status" value="1"/>
</dbReference>
<dbReference type="PANTHER" id="PTHR15137:SF9">
    <property type="entry name" value="TRANSCRIPTION INITIATION FACTOR TFIID SUBUNIT 2"/>
    <property type="match status" value="1"/>
</dbReference>
<name>A0ABM0M4H0_SACKO</name>
<proteinExistence type="predicted"/>
<feature type="signal peptide" evidence="1">
    <location>
        <begin position="1"/>
        <end position="16"/>
    </location>
</feature>
<reference evidence="5" key="1">
    <citation type="submission" date="2025-08" db="UniProtKB">
        <authorList>
            <consortium name="RefSeq"/>
        </authorList>
    </citation>
    <scope>IDENTIFICATION</scope>
    <source>
        <tissue evidence="5">Testes</tissue>
    </source>
</reference>
<dbReference type="Pfam" id="PF25577">
    <property type="entry name" value="TPR_TAF2_C"/>
    <property type="match status" value="2"/>
</dbReference>
<feature type="chain" id="PRO_5046687722" evidence="1">
    <location>
        <begin position="17"/>
        <end position="581"/>
    </location>
</feature>
<evidence type="ECO:0000313" key="5">
    <source>
        <dbReference type="RefSeq" id="XP_006814911.1"/>
    </source>
</evidence>
<dbReference type="PANTHER" id="PTHR15137">
    <property type="entry name" value="TRANSCRIPTION INITIATION FACTOR TFIID"/>
    <property type="match status" value="1"/>
</dbReference>
<dbReference type="InterPro" id="IPR037813">
    <property type="entry name" value="TAF2"/>
</dbReference>
<evidence type="ECO:0000259" key="3">
    <source>
        <dbReference type="Pfam" id="PF25577"/>
    </source>
</evidence>
<feature type="non-terminal residue" evidence="5">
    <location>
        <position position="581"/>
    </location>
</feature>
<feature type="domain" description="Transcription initiation factor TFIID subunit 2 Ig-like" evidence="2">
    <location>
        <begin position="257"/>
        <end position="375"/>
    </location>
</feature>
<dbReference type="SUPFAM" id="SSF63737">
    <property type="entry name" value="Leukotriene A4 hydrolase N-terminal domain"/>
    <property type="match status" value="1"/>
</dbReference>
<dbReference type="RefSeq" id="XP_006814911.1">
    <property type="nucleotide sequence ID" value="XM_006814848.1"/>
</dbReference>
<keyword evidence="1" id="KW-0732">Signal</keyword>
<feature type="domain" description="Transcription initiation factor TFIID subunit 2 TPR repeats" evidence="3">
    <location>
        <begin position="376"/>
        <end position="481"/>
    </location>
</feature>
<evidence type="ECO:0000313" key="4">
    <source>
        <dbReference type="Proteomes" id="UP000694865"/>
    </source>
</evidence>
<accession>A0ABM0M4H0</accession>
<organism evidence="4 5">
    <name type="scientific">Saccoglossus kowalevskii</name>
    <name type="common">Acorn worm</name>
    <dbReference type="NCBI Taxonomy" id="10224"/>
    <lineage>
        <taxon>Eukaryota</taxon>
        <taxon>Metazoa</taxon>
        <taxon>Hemichordata</taxon>
        <taxon>Enteropneusta</taxon>
        <taxon>Harrimaniidae</taxon>
        <taxon>Saccoglossus</taxon>
    </lineage>
</organism>
<gene>
    <name evidence="5" type="primary">LOC102802774</name>
</gene>
<dbReference type="Pfam" id="PF25316">
    <property type="entry name" value="TAF2_3rd"/>
    <property type="match status" value="1"/>
</dbReference>
<dbReference type="InterPro" id="IPR057345">
    <property type="entry name" value="Ig-like_TAF2"/>
</dbReference>
<protein>
    <submittedName>
        <fullName evidence="5">Transcription initiation factor TFIID subunit 2-like</fullName>
    </submittedName>
</protein>
<dbReference type="InterPro" id="IPR042097">
    <property type="entry name" value="Aminopeptidase_N-like_N_sf"/>
</dbReference>
<dbReference type="InterPro" id="IPR057991">
    <property type="entry name" value="TPR_TAF2_C"/>
</dbReference>
<sequence>MLGLIHHIFAYLVTLGVPCVRIYRVCINDVWEASFLYNDPTLAICQSDAKQRNLNFFSSCHASAVSSVDADSGNGELTIRIPQEAMHIVQELKPLRVSIEYSLEKPQGGIQFVVPEIEGTMTEKSAHMFTYGYENSARLWFPCVDSYSEPCTWKLEFTVDATMTAVSSGDLIETVFTPDMRKKTYHYVLNVPTAAPNIALAALNKLLSLASSAAQQKFQSNTWSNMLLSTNGFLKSVGTVSGKDLKTLMDQWVYQGGCVRFHGSFVFNRKRNIVEMELKQDLTSKGVMKYVGPLQVTIQELDGSFNHNVQIEENSTKHEMTCHSKSRRHKKKKIPLANGEEVDMDLSAMDADSPCLWIRIDPEMTTIRHVTFEQPDYQWQYQLRYERDVVAQSEAISALGLFPSTATRVALSDIIENEQCFYKVRMEATHCLAKVANEMTASWTGHTAMMSMFRKMFGSFSCPNIVRQNHFMNLQAYFIQKIGFELCIFVESNEEVFCWLLEVVEQDPLPYIRHTVLKMLTNNPPFTKKDSSPMSNETMVERIWSLMNSGLSHDARLRCDAVDLYNALWGRTRPSSLPIPE</sequence>
<evidence type="ECO:0000259" key="2">
    <source>
        <dbReference type="Pfam" id="PF25316"/>
    </source>
</evidence>
<feature type="domain" description="Transcription initiation factor TFIID subunit 2 TPR repeats" evidence="3">
    <location>
        <begin position="490"/>
        <end position="581"/>
    </location>
</feature>